<evidence type="ECO:0000256" key="6">
    <source>
        <dbReference type="ARBA" id="ARBA00022801"/>
    </source>
</evidence>
<dbReference type="InterPro" id="IPR001930">
    <property type="entry name" value="Peptidase_M1"/>
</dbReference>
<comment type="cofactor">
    <cofactor evidence="1">
        <name>Zn(2+)</name>
        <dbReference type="ChEBI" id="CHEBI:29105"/>
    </cofactor>
</comment>
<dbReference type="PANTHER" id="PTHR11533:SF174">
    <property type="entry name" value="PUROMYCIN-SENSITIVE AMINOPEPTIDASE-RELATED"/>
    <property type="match status" value="1"/>
</dbReference>
<reference evidence="11" key="1">
    <citation type="submission" date="2016-10" db="EMBL/GenBank/DDBJ databases">
        <title>Sequence of Gallionella enrichment culture.</title>
        <authorList>
            <person name="Poehlein A."/>
            <person name="Muehling M."/>
            <person name="Daniel R."/>
        </authorList>
    </citation>
    <scope>NUCLEOTIDE SEQUENCE</scope>
</reference>
<evidence type="ECO:0000256" key="8">
    <source>
        <dbReference type="ARBA" id="ARBA00023049"/>
    </source>
</evidence>
<dbReference type="Gene3D" id="1.10.390.10">
    <property type="entry name" value="Neutral Protease Domain 2"/>
    <property type="match status" value="1"/>
</dbReference>
<dbReference type="GO" id="GO:0005737">
    <property type="term" value="C:cytoplasm"/>
    <property type="evidence" value="ECO:0007669"/>
    <property type="project" value="TreeGrafter"/>
</dbReference>
<dbReference type="InterPro" id="IPR027268">
    <property type="entry name" value="Peptidase_M4/M1_CTD_sf"/>
</dbReference>
<evidence type="ECO:0000259" key="10">
    <source>
        <dbReference type="Pfam" id="PF17900"/>
    </source>
</evidence>
<dbReference type="GO" id="GO:0005615">
    <property type="term" value="C:extracellular space"/>
    <property type="evidence" value="ECO:0007669"/>
    <property type="project" value="TreeGrafter"/>
</dbReference>
<dbReference type="GO" id="GO:0016285">
    <property type="term" value="F:alanyl aminopeptidase activity"/>
    <property type="evidence" value="ECO:0007669"/>
    <property type="project" value="UniProtKB-EC"/>
</dbReference>
<feature type="domain" description="Aminopeptidase N-like N-terminal" evidence="10">
    <location>
        <begin position="30"/>
        <end position="200"/>
    </location>
</feature>
<feature type="domain" description="Peptidase M1 membrane alanine aminopeptidase" evidence="9">
    <location>
        <begin position="243"/>
        <end position="431"/>
    </location>
</feature>
<keyword evidence="5" id="KW-0479">Metal-binding</keyword>
<evidence type="ECO:0000313" key="11">
    <source>
        <dbReference type="EMBL" id="OIQ91771.1"/>
    </source>
</evidence>
<dbReference type="PRINTS" id="PR00756">
    <property type="entry name" value="ALADIPTASE"/>
</dbReference>
<evidence type="ECO:0000256" key="4">
    <source>
        <dbReference type="ARBA" id="ARBA00022670"/>
    </source>
</evidence>
<dbReference type="InterPro" id="IPR045357">
    <property type="entry name" value="Aminopeptidase_N-like_N"/>
</dbReference>
<organism evidence="11">
    <name type="scientific">mine drainage metagenome</name>
    <dbReference type="NCBI Taxonomy" id="410659"/>
    <lineage>
        <taxon>unclassified sequences</taxon>
        <taxon>metagenomes</taxon>
        <taxon>ecological metagenomes</taxon>
    </lineage>
</organism>
<evidence type="ECO:0000256" key="3">
    <source>
        <dbReference type="ARBA" id="ARBA00022438"/>
    </source>
</evidence>
<dbReference type="InterPro" id="IPR050344">
    <property type="entry name" value="Peptidase_M1_aminopeptidases"/>
</dbReference>
<dbReference type="GO" id="GO:0043171">
    <property type="term" value="P:peptide catabolic process"/>
    <property type="evidence" value="ECO:0007669"/>
    <property type="project" value="TreeGrafter"/>
</dbReference>
<dbReference type="SUPFAM" id="SSF55486">
    <property type="entry name" value="Metalloproteases ('zincins'), catalytic domain"/>
    <property type="match status" value="1"/>
</dbReference>
<dbReference type="AlphaFoldDB" id="A0A1J5RQL8"/>
<dbReference type="SUPFAM" id="SSF63737">
    <property type="entry name" value="Leukotriene A4 hydrolase N-terminal domain"/>
    <property type="match status" value="1"/>
</dbReference>
<dbReference type="InterPro" id="IPR042097">
    <property type="entry name" value="Aminopeptidase_N-like_N_sf"/>
</dbReference>
<proteinExistence type="inferred from homology"/>
<gene>
    <name evidence="11" type="primary">pepN_5</name>
    <name evidence="11" type="ORF">GALL_263100</name>
</gene>
<keyword evidence="4" id="KW-0645">Protease</keyword>
<comment type="caution">
    <text evidence="11">The sequence shown here is derived from an EMBL/GenBank/DDBJ whole genome shotgun (WGS) entry which is preliminary data.</text>
</comment>
<name>A0A1J5RQL8_9ZZZZ</name>
<sequence length="444" mass="49389">MTAARTDGRQGDVVDPYLPRHGHAGVHVTRYELELDYRVASNRLSARARLHATATRASSRFVLDLVGLRVSRITVNGRRVTRWSHRGGALSIVPEAPLAIGSSLVVDIEYGGHPRPMEGPWGEVGWEELTDGVIVAGQPDGAPSWFPCNDDPSDKASFQIAVTAESAYQVLANGTLTSRSARASRTRWVYEQTEPMAPYLATVQIGRYTTITLDTGYVPQHAALPGRLEAAFRHDFARQPLMLQVFDDLFGPYPFTRYDVVVTDDDLEIPLEAQGMSVFGANHVDGRRGSERLIAHELAHQWFGNSVTAAHWQHIWLHEGFACYAEWLWSERSGGPDADVLANRSWTMLDGLPQDLLVGDPGPDLMFDDRVYQRGALTLHALRRTVGDDVFFSTLRAWTSTYRHGSATTAMFVDCAERRAHRDLGPLFDAWLMRPALPALPEHP</sequence>
<dbReference type="GO" id="GO:0042277">
    <property type="term" value="F:peptide binding"/>
    <property type="evidence" value="ECO:0007669"/>
    <property type="project" value="TreeGrafter"/>
</dbReference>
<evidence type="ECO:0000256" key="2">
    <source>
        <dbReference type="ARBA" id="ARBA00010136"/>
    </source>
</evidence>
<dbReference type="GO" id="GO:0008270">
    <property type="term" value="F:zinc ion binding"/>
    <property type="evidence" value="ECO:0007669"/>
    <property type="project" value="InterPro"/>
</dbReference>
<comment type="similarity">
    <text evidence="2">Belongs to the peptidase M1 family.</text>
</comment>
<dbReference type="Pfam" id="PF01433">
    <property type="entry name" value="Peptidase_M1"/>
    <property type="match status" value="1"/>
</dbReference>
<dbReference type="InterPro" id="IPR014782">
    <property type="entry name" value="Peptidase_M1_dom"/>
</dbReference>
<dbReference type="PANTHER" id="PTHR11533">
    <property type="entry name" value="PROTEASE M1 ZINC METALLOPROTEASE"/>
    <property type="match status" value="1"/>
</dbReference>
<dbReference type="GO" id="GO:0006508">
    <property type="term" value="P:proteolysis"/>
    <property type="evidence" value="ECO:0007669"/>
    <property type="project" value="UniProtKB-KW"/>
</dbReference>
<protein>
    <submittedName>
        <fullName evidence="11">Aminopeptidase N</fullName>
        <ecNumber evidence="11">3.4.11.2</ecNumber>
    </submittedName>
</protein>
<dbReference type="EC" id="3.4.11.2" evidence="11"/>
<evidence type="ECO:0000259" key="9">
    <source>
        <dbReference type="Pfam" id="PF01433"/>
    </source>
</evidence>
<dbReference type="Pfam" id="PF17900">
    <property type="entry name" value="Peptidase_M1_N"/>
    <property type="match status" value="1"/>
</dbReference>
<dbReference type="EMBL" id="MLJW01000249">
    <property type="protein sequence ID" value="OIQ91771.1"/>
    <property type="molecule type" value="Genomic_DNA"/>
</dbReference>
<evidence type="ECO:0000256" key="7">
    <source>
        <dbReference type="ARBA" id="ARBA00022833"/>
    </source>
</evidence>
<keyword evidence="8" id="KW-0482">Metalloprotease</keyword>
<dbReference type="Gene3D" id="2.60.40.1730">
    <property type="entry name" value="tricorn interacting facor f3 domain"/>
    <property type="match status" value="1"/>
</dbReference>
<keyword evidence="6 11" id="KW-0378">Hydrolase</keyword>
<keyword evidence="3 11" id="KW-0031">Aminopeptidase</keyword>
<dbReference type="CDD" id="cd09603">
    <property type="entry name" value="M1_APN_like"/>
    <property type="match status" value="1"/>
</dbReference>
<evidence type="ECO:0000256" key="1">
    <source>
        <dbReference type="ARBA" id="ARBA00001947"/>
    </source>
</evidence>
<accession>A0A1J5RQL8</accession>
<keyword evidence="7" id="KW-0862">Zinc</keyword>
<dbReference type="GO" id="GO:0070006">
    <property type="term" value="F:metalloaminopeptidase activity"/>
    <property type="evidence" value="ECO:0007669"/>
    <property type="project" value="TreeGrafter"/>
</dbReference>
<dbReference type="GO" id="GO:0016020">
    <property type="term" value="C:membrane"/>
    <property type="evidence" value="ECO:0007669"/>
    <property type="project" value="TreeGrafter"/>
</dbReference>
<evidence type="ECO:0000256" key="5">
    <source>
        <dbReference type="ARBA" id="ARBA00022723"/>
    </source>
</evidence>